<organism evidence="5 6">
    <name type="scientific">Malassezia restricta (strain ATCC 96810 / NBRC 103918 / CBS 7877)</name>
    <name type="common">Seborrheic dermatitis infection agent</name>
    <dbReference type="NCBI Taxonomy" id="425264"/>
    <lineage>
        <taxon>Eukaryota</taxon>
        <taxon>Fungi</taxon>
        <taxon>Dikarya</taxon>
        <taxon>Basidiomycota</taxon>
        <taxon>Ustilaginomycotina</taxon>
        <taxon>Malasseziomycetes</taxon>
        <taxon>Malasseziales</taxon>
        <taxon>Malasseziaceae</taxon>
        <taxon>Malassezia</taxon>
    </lineage>
</organism>
<dbReference type="InterPro" id="IPR025151">
    <property type="entry name" value="ELYS_dom"/>
</dbReference>
<feature type="region of interest" description="Disordered" evidence="3">
    <location>
        <begin position="412"/>
        <end position="446"/>
    </location>
</feature>
<gene>
    <name evidence="5" type="ORF">DNF11_0424</name>
</gene>
<dbReference type="OrthoDB" id="20729at2759"/>
<dbReference type="Proteomes" id="UP000269793">
    <property type="component" value="Chromosome I"/>
</dbReference>
<dbReference type="STRING" id="425264.A0A3G2S090"/>
<dbReference type="Pfam" id="PF13934">
    <property type="entry name" value="ELYS"/>
    <property type="match status" value="1"/>
</dbReference>
<feature type="region of interest" description="Disordered" evidence="3">
    <location>
        <begin position="514"/>
        <end position="630"/>
    </location>
</feature>
<keyword evidence="6" id="KW-1185">Reference proteome</keyword>
<evidence type="ECO:0000313" key="5">
    <source>
        <dbReference type="EMBL" id="AYO41374.1"/>
    </source>
</evidence>
<keyword evidence="2" id="KW-0539">Nucleus</keyword>
<sequence length="729" mass="79807">MQAWGPSPEAQADALLLHFLSPLSDSDTPSWSDALSQAVKERRGLAVGGQLLVDRLLQEAGVSSSLFPPSSPSDAFVLMVEVLTSAAPDLLKSELMYYLGLEHNHIQATQHASAMAEYLHLPASNCTEVESYWAIDHGFFDRAVAGGRTSKFSSIMAESLSSSPALLLEFYEVRGALPSIESSNDAASFHELSMIVAALARVEGLVSAWLMCRTILAAQPTDYAPSVRLHLFGTLLRLCFSPPDATLIRDLLNLPLKTDEEAFIESFAIDSLDQSHGALAMDTLLIKCVNQGRYIDAIHLDHRASRHERTLALSGQENEFYLRAKQRRSAFMDGVWAVIPVIQRDALHAQDVKEDISSEATHTNDVNMDIASSPPLRPHTPMSASLNSKDMQRTHPFSPEVNLLRASIRVPTASSSETRSASPAQKLTDQSAELRSSSPFSGWKQPGVLRQTHVSPKPAWSLPVPRIMRTSKSYDLNVDIPVSTIDSNVQDNAKSDDADTDILKDTPVLESNATEENDAVLDSPREVPVRRRTGQRRSARQATKAIRKVMKPSDVKPEPTIPGGFPMEEEEATVNPSPRRSTRRSRMNVASKTVNEMSTSLSMHPDTPSKSPSTTSRIPRSSTTADITMYPQNSLARLEALSDVQPIARRTRAQVAELESQGSQSSTDAISDTEAESNVLSTPSRRRTRSERASAAALSSPQRVTRSARRLRDGSAGTPRTPGRSSRRH</sequence>
<reference evidence="5 6" key="1">
    <citation type="submission" date="2018-10" db="EMBL/GenBank/DDBJ databases">
        <title>Complete genome sequence of Malassezia restricta CBS 7877.</title>
        <authorList>
            <person name="Morand S.C."/>
            <person name="Bertignac M."/>
            <person name="Iltis A."/>
            <person name="Kolder I."/>
            <person name="Pirovano W."/>
            <person name="Jourdain R."/>
            <person name="Clavaud C."/>
        </authorList>
    </citation>
    <scope>NUCLEOTIDE SEQUENCE [LARGE SCALE GENOMIC DNA]</scope>
    <source>
        <strain evidence="5 6">CBS 7877</strain>
    </source>
</reference>
<evidence type="ECO:0000259" key="4">
    <source>
        <dbReference type="Pfam" id="PF13934"/>
    </source>
</evidence>
<dbReference type="AlphaFoldDB" id="A0A3G2S090"/>
<feature type="region of interest" description="Disordered" evidence="3">
    <location>
        <begin position="652"/>
        <end position="729"/>
    </location>
</feature>
<evidence type="ECO:0000313" key="6">
    <source>
        <dbReference type="Proteomes" id="UP000269793"/>
    </source>
</evidence>
<dbReference type="GO" id="GO:0005634">
    <property type="term" value="C:nucleus"/>
    <property type="evidence" value="ECO:0007669"/>
    <property type="project" value="UniProtKB-SubCell"/>
</dbReference>
<proteinExistence type="predicted"/>
<comment type="subcellular location">
    <subcellularLocation>
        <location evidence="1">Nucleus</location>
    </subcellularLocation>
</comment>
<evidence type="ECO:0000256" key="1">
    <source>
        <dbReference type="ARBA" id="ARBA00004123"/>
    </source>
</evidence>
<dbReference type="EMBL" id="CP033148">
    <property type="protein sequence ID" value="AYO41374.1"/>
    <property type="molecule type" value="Genomic_DNA"/>
</dbReference>
<feature type="compositionally biased region" description="Basic residues" evidence="3">
    <location>
        <begin position="530"/>
        <end position="550"/>
    </location>
</feature>
<feature type="compositionally biased region" description="Low complexity" evidence="3">
    <location>
        <begin position="608"/>
        <end position="624"/>
    </location>
</feature>
<name>A0A3G2S090_MALR7</name>
<protein>
    <recommendedName>
        <fullName evidence="4">ELYS-like domain-containing protein</fullName>
    </recommendedName>
</protein>
<feature type="compositionally biased region" description="Polar residues" evidence="3">
    <location>
        <begin position="412"/>
        <end position="440"/>
    </location>
</feature>
<dbReference type="VEuPathDB" id="FungiDB:DNF11_0424"/>
<accession>A0A3G2S090</accession>
<feature type="compositionally biased region" description="Polar residues" evidence="3">
    <location>
        <begin position="588"/>
        <end position="602"/>
    </location>
</feature>
<evidence type="ECO:0000256" key="2">
    <source>
        <dbReference type="ARBA" id="ARBA00023242"/>
    </source>
</evidence>
<feature type="compositionally biased region" description="Polar residues" evidence="3">
    <location>
        <begin position="660"/>
        <end position="670"/>
    </location>
</feature>
<evidence type="ECO:0000256" key="3">
    <source>
        <dbReference type="SAM" id="MobiDB-lite"/>
    </source>
</evidence>
<feature type="region of interest" description="Disordered" evidence="3">
    <location>
        <begin position="359"/>
        <end position="394"/>
    </location>
</feature>
<feature type="domain" description="ELYS-like" evidence="4">
    <location>
        <begin position="50"/>
        <end position="268"/>
    </location>
</feature>